<dbReference type="Gene3D" id="3.30.70.1290">
    <property type="entry name" value="Transposase IS200-like"/>
    <property type="match status" value="1"/>
</dbReference>
<dbReference type="GO" id="GO:0043565">
    <property type="term" value="F:sequence-specific DNA binding"/>
    <property type="evidence" value="ECO:0007669"/>
    <property type="project" value="TreeGrafter"/>
</dbReference>
<dbReference type="SUPFAM" id="SSF143422">
    <property type="entry name" value="Transposase IS200-like"/>
    <property type="match status" value="1"/>
</dbReference>
<keyword evidence="3" id="KW-1185">Reference proteome</keyword>
<dbReference type="PANTHER" id="PTHR36966">
    <property type="entry name" value="REP-ASSOCIATED TYROSINE TRANSPOSASE"/>
    <property type="match status" value="1"/>
</dbReference>
<protein>
    <recommendedName>
        <fullName evidence="1">Transposase IS200-like domain-containing protein</fullName>
    </recommendedName>
</protein>
<sequence length="156" mass="18372">MSRYIRPRIGGAPIFFTVALADRSSDLLVTEVDKLRDTVRRTRAERLFDILAWVVLPDHMHCIWQLPAGDSAYSVRWSVIKARFSLSVDAGPRRPSHLRRRERGIWQRRFWEHHLRDEADLAAHMRYCWMNPVKHGFVTAPEEWPHSSYLRDTAVP</sequence>
<dbReference type="InterPro" id="IPR002686">
    <property type="entry name" value="Transposase_17"/>
</dbReference>
<dbReference type="AlphaFoldDB" id="A0A1Y5SUF1"/>
<dbReference type="Proteomes" id="UP000193900">
    <property type="component" value="Unassembled WGS sequence"/>
</dbReference>
<dbReference type="PANTHER" id="PTHR36966:SF1">
    <property type="entry name" value="REP-ASSOCIATED TYROSINE TRANSPOSASE"/>
    <property type="match status" value="1"/>
</dbReference>
<name>A0A1Y5SUF1_9RHOB</name>
<dbReference type="InterPro" id="IPR036515">
    <property type="entry name" value="Transposase_17_sf"/>
</dbReference>
<evidence type="ECO:0000313" key="2">
    <source>
        <dbReference type="EMBL" id="SLN48093.1"/>
    </source>
</evidence>
<feature type="domain" description="Transposase IS200-like" evidence="1">
    <location>
        <begin position="9"/>
        <end position="131"/>
    </location>
</feature>
<reference evidence="2 3" key="1">
    <citation type="submission" date="2017-03" db="EMBL/GenBank/DDBJ databases">
        <authorList>
            <person name="Afonso C.L."/>
            <person name="Miller P.J."/>
            <person name="Scott M.A."/>
            <person name="Spackman E."/>
            <person name="Goraichik I."/>
            <person name="Dimitrov K.M."/>
            <person name="Suarez D.L."/>
            <person name="Swayne D.E."/>
        </authorList>
    </citation>
    <scope>NUCLEOTIDE SEQUENCE [LARGE SCALE GENOMIC DNA]</scope>
    <source>
        <strain evidence="2 3">CECT 7023</strain>
    </source>
</reference>
<dbReference type="InterPro" id="IPR052715">
    <property type="entry name" value="RAYT_transposase"/>
</dbReference>
<proteinExistence type="predicted"/>
<dbReference type="GO" id="GO:0004803">
    <property type="term" value="F:transposase activity"/>
    <property type="evidence" value="ECO:0007669"/>
    <property type="project" value="InterPro"/>
</dbReference>
<accession>A0A1Y5SUF1</accession>
<dbReference type="SMART" id="SM01321">
    <property type="entry name" value="Y1_Tnp"/>
    <property type="match status" value="1"/>
</dbReference>
<dbReference type="NCBIfam" id="NF047646">
    <property type="entry name" value="REP_Tyr_transpos"/>
    <property type="match status" value="1"/>
</dbReference>
<organism evidence="2 3">
    <name type="scientific">Roseisalinus antarcticus</name>
    <dbReference type="NCBI Taxonomy" id="254357"/>
    <lineage>
        <taxon>Bacteria</taxon>
        <taxon>Pseudomonadati</taxon>
        <taxon>Pseudomonadota</taxon>
        <taxon>Alphaproteobacteria</taxon>
        <taxon>Rhodobacterales</taxon>
        <taxon>Roseobacteraceae</taxon>
        <taxon>Roseisalinus</taxon>
    </lineage>
</organism>
<dbReference type="OrthoDB" id="9794403at2"/>
<dbReference type="EMBL" id="FWFZ01000008">
    <property type="protein sequence ID" value="SLN48093.1"/>
    <property type="molecule type" value="Genomic_DNA"/>
</dbReference>
<gene>
    <name evidence="2" type="ORF">ROA7023_02064</name>
</gene>
<dbReference type="GO" id="GO:0006313">
    <property type="term" value="P:DNA transposition"/>
    <property type="evidence" value="ECO:0007669"/>
    <property type="project" value="InterPro"/>
</dbReference>
<evidence type="ECO:0000313" key="3">
    <source>
        <dbReference type="Proteomes" id="UP000193900"/>
    </source>
</evidence>
<evidence type="ECO:0000259" key="1">
    <source>
        <dbReference type="SMART" id="SM01321"/>
    </source>
</evidence>